<name>A0A841K440_9BACT</name>
<accession>A0A841K440</accession>
<reference evidence="2 3" key="1">
    <citation type="submission" date="2020-08" db="EMBL/GenBank/DDBJ databases">
        <title>Genomic Encyclopedia of Type Strains, Phase IV (KMG-IV): sequencing the most valuable type-strain genomes for metagenomic binning, comparative biology and taxonomic classification.</title>
        <authorList>
            <person name="Goeker M."/>
        </authorList>
    </citation>
    <scope>NUCLEOTIDE SEQUENCE [LARGE SCALE GENOMIC DNA]</scope>
    <source>
        <strain evidence="2 3">DSM 103733</strain>
    </source>
</reference>
<feature type="compositionally biased region" description="Basic and acidic residues" evidence="1">
    <location>
        <begin position="30"/>
        <end position="41"/>
    </location>
</feature>
<evidence type="ECO:0000313" key="2">
    <source>
        <dbReference type="EMBL" id="MBB6145024.1"/>
    </source>
</evidence>
<dbReference type="AlphaFoldDB" id="A0A841K440"/>
<evidence type="ECO:0000256" key="1">
    <source>
        <dbReference type="SAM" id="MobiDB-lite"/>
    </source>
</evidence>
<organism evidence="2 3">
    <name type="scientific">Silvibacterium bohemicum</name>
    <dbReference type="NCBI Taxonomy" id="1577686"/>
    <lineage>
        <taxon>Bacteria</taxon>
        <taxon>Pseudomonadati</taxon>
        <taxon>Acidobacteriota</taxon>
        <taxon>Terriglobia</taxon>
        <taxon>Terriglobales</taxon>
        <taxon>Acidobacteriaceae</taxon>
        <taxon>Silvibacterium</taxon>
    </lineage>
</organism>
<sequence>MGTSMMGLGSLAAQSSALQSGQDRLIQQARSEKAETDDAKIEKGSKEFESVLLGSWLQQAEQSFASVPGAEDDEDEAGRDQVMNYGVQALSQSLAASGGIGIAKMVSKAMHAAADKAYAQHAAPAATDSKQVDGKH</sequence>
<evidence type="ECO:0000313" key="3">
    <source>
        <dbReference type="Proteomes" id="UP000538666"/>
    </source>
</evidence>
<comment type="caution">
    <text evidence="2">The sequence shown here is derived from an EMBL/GenBank/DDBJ whole genome shotgun (WGS) entry which is preliminary data.</text>
</comment>
<dbReference type="RefSeq" id="WP_050059441.1">
    <property type="nucleotide sequence ID" value="NZ_JACHEK010000005.1"/>
</dbReference>
<dbReference type="Proteomes" id="UP000538666">
    <property type="component" value="Unassembled WGS sequence"/>
</dbReference>
<dbReference type="EMBL" id="JACHEK010000005">
    <property type="protein sequence ID" value="MBB6145024.1"/>
    <property type="molecule type" value="Genomic_DNA"/>
</dbReference>
<proteinExistence type="predicted"/>
<feature type="region of interest" description="Disordered" evidence="1">
    <location>
        <begin position="19"/>
        <end position="41"/>
    </location>
</feature>
<protein>
    <submittedName>
        <fullName evidence="2">Rod binding domain-containing protein</fullName>
    </submittedName>
</protein>
<gene>
    <name evidence="2" type="ORF">HNQ77_002980</name>
</gene>
<keyword evidence="3" id="KW-1185">Reference proteome</keyword>